<sequence length="1325" mass="144224">MSKQINRMLAFLCCLIMLFTLVPTGAAASSETQAPQITVVYDMQKDTGIEGKAGDTVVTAFDGLQISGSPTVTLKDGDNGKKSLLVTGRTQNYFGLDIKGSLFTDLDEKYTITVKGHLPAGVSTSNAILQATGDKTDTGQYYAWLINKAVAAGDSFELTTTKSINEIINGNGKNFARLQIQLQEAGKDFYIDDITITIEDTGNGDNAVLFNEDFENDTGTFLQDGDVANVAVSTEFAVSGTHSLLVDSPSPAQDYAGVVLNNDKLNAPGMQPTGKYRFTAQVYAAGPATGTPTIGIRVDSTTNGSDSWGGIFSQRFNLTRGQWTSISFDFEVPENHEIVKRIGFINAARQTELKYYIDDVKLEMLRVPVPIVPLEWESGLPSLYEAYQDDFLFGNIMEPVTLDNAGTLEMYKHHYNAVSAENAMKPESLVNNNGEYNFANADRLVDWALANQIKVHGHTLVWHAQSPTWLTRNASGQPLTRAEAKANLEAYITTVAGHYKGKVISWDVVNEAVSGGANSPWKQAYANGADTSVGEEGDDYLYDAYVFTRLADPGATLYYNDFNEHLSLNRQQIYNMVKKYNDRWKEDVRNTDQDRLLIEGIGMQAHYWTGESSSLIDNVTAAIDLYRTLGVKISVSELDIPAGNAGTTKTATDAEKKIQAILYAQLFELYKQNADIIERVTLWGREDASSWRGGNNGDASPLHFDNKLQSKPAFQAILDPVKFLENTELPEVYVPPTANAVYGTPVLGENDPAWATAPVINANKQAVGNANATGKVKVLWDEQNMYVRVEVTDNEVDVSSANAWERDSVEVFLSETNFRGGYSGTQGNQYRVDADGGTSQKTDAKGWGIDSGEGYSFAERTSYGYLVEMKLPWRAETAPEENGVVGFDIQINDPPPAASRPQVTWSDPDANGYNSSINWGNLKLAGQQSSISYTVTVVNGTGSGNYNTGESVQITATIPGGKRFVRWDINPDVTFTGGSRTSGTATFTMPENNVTATAVFTNSAGNTGPSSSQPSTSTPSTPSVPSTSSDLITPNDISSGITIAEGKVGAVVEANQLSKMIGSKSELVITNGRYQASFDAGQMNEWGLKADSKVTIIFAPSQVIIKDNVINKWAMTDKVNETLLKEVYDVIIKIDDRTVGKTKTPTKVTIHVSDFNLTDEQKANFTGIIFDEKTQSYRQLGGEFSPDGKTFEFYTYETGVHGVIVSDNLYKINFKIGDQVFSKNGEQMDNDDAPYIAGGRTMMSLRAVAAALDASVSWIAGTRTVVITKGGVTLRLVIDEQLPDGMGSATLSPTGRTFVPIRYISENLGANVVWNAKKKTVDIYK</sequence>
<evidence type="ECO:0000313" key="17">
    <source>
        <dbReference type="Proteomes" id="UP000256977"/>
    </source>
</evidence>
<feature type="region of interest" description="Disordered" evidence="13">
    <location>
        <begin position="1001"/>
        <end position="1035"/>
    </location>
</feature>
<dbReference type="PANTHER" id="PTHR31490">
    <property type="entry name" value="GLYCOSYL HYDROLASE"/>
    <property type="match status" value="1"/>
</dbReference>
<keyword evidence="17" id="KW-1185">Reference proteome</keyword>
<dbReference type="EMBL" id="QRDZ01000025">
    <property type="protein sequence ID" value="RED63476.1"/>
    <property type="molecule type" value="Genomic_DNA"/>
</dbReference>
<evidence type="ECO:0000256" key="7">
    <source>
        <dbReference type="ARBA" id="ARBA00022801"/>
    </source>
</evidence>
<dbReference type="Gene3D" id="3.20.20.80">
    <property type="entry name" value="Glycosidases"/>
    <property type="match status" value="1"/>
</dbReference>
<evidence type="ECO:0000256" key="12">
    <source>
        <dbReference type="RuleBase" id="RU361174"/>
    </source>
</evidence>
<evidence type="ECO:0000259" key="15">
    <source>
        <dbReference type="PROSITE" id="PS51760"/>
    </source>
</evidence>
<dbReference type="GO" id="GO:0031176">
    <property type="term" value="F:endo-1,4-beta-xylanase activity"/>
    <property type="evidence" value="ECO:0007669"/>
    <property type="project" value="UniProtKB-EC"/>
</dbReference>
<dbReference type="SUPFAM" id="SSF49785">
    <property type="entry name" value="Galactose-binding domain-like"/>
    <property type="match status" value="2"/>
</dbReference>
<keyword evidence="8 12" id="KW-0119">Carbohydrate metabolism</keyword>
<dbReference type="Gene3D" id="2.60.120.260">
    <property type="entry name" value="Galactose-binding domain-like"/>
    <property type="match status" value="2"/>
</dbReference>
<dbReference type="SMART" id="SM00633">
    <property type="entry name" value="Glyco_10"/>
    <property type="match status" value="1"/>
</dbReference>
<dbReference type="Proteomes" id="UP000256977">
    <property type="component" value="Unassembled WGS sequence"/>
</dbReference>
<dbReference type="Pfam" id="PF06452">
    <property type="entry name" value="CBM9_1"/>
    <property type="match status" value="1"/>
</dbReference>
<comment type="catalytic activity">
    <reaction evidence="1 12">
        <text>Endohydrolysis of (1-&gt;4)-beta-D-xylosidic linkages in xylans.</text>
        <dbReference type="EC" id="3.2.1.8"/>
    </reaction>
</comment>
<evidence type="ECO:0000256" key="8">
    <source>
        <dbReference type="ARBA" id="ARBA00023277"/>
    </source>
</evidence>
<evidence type="ECO:0000256" key="13">
    <source>
        <dbReference type="SAM" id="MobiDB-lite"/>
    </source>
</evidence>
<dbReference type="SUPFAM" id="SSF49344">
    <property type="entry name" value="CBD9-like"/>
    <property type="match status" value="1"/>
</dbReference>
<dbReference type="InterPro" id="IPR012854">
    <property type="entry name" value="Cu_amine_oxidase-like_N"/>
</dbReference>
<evidence type="ECO:0000256" key="2">
    <source>
        <dbReference type="ARBA" id="ARBA00004851"/>
    </source>
</evidence>
<keyword evidence="4 16" id="KW-0858">Xylan degradation</keyword>
<dbReference type="InterPro" id="IPR010502">
    <property type="entry name" value="Carb-bd_dom_fam9"/>
</dbReference>
<evidence type="ECO:0000256" key="11">
    <source>
        <dbReference type="PROSITE-ProRule" id="PRU10061"/>
    </source>
</evidence>
<dbReference type="EC" id="3.2.1.8" evidence="12"/>
<dbReference type="Pfam" id="PF07833">
    <property type="entry name" value="Cu_amine_oxidN1"/>
    <property type="match status" value="1"/>
</dbReference>
<comment type="similarity">
    <text evidence="3 12">Belongs to the glycosyl hydrolase 10 (cellulase F) family.</text>
</comment>
<evidence type="ECO:0000256" key="3">
    <source>
        <dbReference type="ARBA" id="ARBA00007495"/>
    </source>
</evidence>
<proteinExistence type="inferred from homology"/>
<dbReference type="InterPro" id="IPR003305">
    <property type="entry name" value="CenC_carb-bd"/>
</dbReference>
<dbReference type="InterPro" id="IPR036582">
    <property type="entry name" value="Mao_N_sf"/>
</dbReference>
<evidence type="ECO:0000313" key="16">
    <source>
        <dbReference type="EMBL" id="RED63476.1"/>
    </source>
</evidence>
<keyword evidence="7 12" id="KW-0378">Hydrolase</keyword>
<dbReference type="PROSITE" id="PS00591">
    <property type="entry name" value="GH10_1"/>
    <property type="match status" value="1"/>
</dbReference>
<accession>A0A3D9IQW4</accession>
<comment type="caution">
    <text evidence="16">The sequence shown here is derived from an EMBL/GenBank/DDBJ whole genome shotgun (WGS) entry which is preliminary data.</text>
</comment>
<dbReference type="Gene3D" id="3.30.457.10">
    <property type="entry name" value="Copper amine oxidase-like, N-terminal domain"/>
    <property type="match status" value="1"/>
</dbReference>
<dbReference type="InterPro" id="IPR044846">
    <property type="entry name" value="GH10"/>
</dbReference>
<dbReference type="Pfam" id="PF02018">
    <property type="entry name" value="CBM_4_9"/>
    <property type="match status" value="1"/>
</dbReference>
<dbReference type="PRINTS" id="PR00134">
    <property type="entry name" value="GLHYDRLASE10"/>
</dbReference>
<dbReference type="PROSITE" id="PS51760">
    <property type="entry name" value="GH10_2"/>
    <property type="match status" value="1"/>
</dbReference>
<feature type="chain" id="PRO_5017695616" description="Beta-xylanase" evidence="14">
    <location>
        <begin position="29"/>
        <end position="1325"/>
    </location>
</feature>
<dbReference type="GO" id="GO:0030246">
    <property type="term" value="F:carbohydrate binding"/>
    <property type="evidence" value="ECO:0007669"/>
    <property type="project" value="InterPro"/>
</dbReference>
<keyword evidence="9 12" id="KW-0326">Glycosidase</keyword>
<dbReference type="OrthoDB" id="9809277at2"/>
<dbReference type="SUPFAM" id="SSF55383">
    <property type="entry name" value="Copper amine oxidase, domain N"/>
    <property type="match status" value="2"/>
</dbReference>
<dbReference type="SUPFAM" id="SSF51445">
    <property type="entry name" value="(Trans)glycosidases"/>
    <property type="match status" value="1"/>
</dbReference>
<dbReference type="RefSeq" id="WP_116063599.1">
    <property type="nucleotide sequence ID" value="NZ_QRDZ01000025.1"/>
</dbReference>
<feature type="domain" description="GH10" evidence="15">
    <location>
        <begin position="377"/>
        <end position="720"/>
    </location>
</feature>
<evidence type="ECO:0000256" key="10">
    <source>
        <dbReference type="ARBA" id="ARBA00023326"/>
    </source>
</evidence>
<organism evidence="16 17">
    <name type="scientific">Cohnella phaseoli</name>
    <dbReference type="NCBI Taxonomy" id="456490"/>
    <lineage>
        <taxon>Bacteria</taxon>
        <taxon>Bacillati</taxon>
        <taxon>Bacillota</taxon>
        <taxon>Bacilli</taxon>
        <taxon>Bacillales</taxon>
        <taxon>Paenibacillaceae</taxon>
        <taxon>Cohnella</taxon>
    </lineage>
</organism>
<dbReference type="InterPro" id="IPR008979">
    <property type="entry name" value="Galactose-bd-like_sf"/>
</dbReference>
<name>A0A3D9IQW4_9BACL</name>
<evidence type="ECO:0000256" key="14">
    <source>
        <dbReference type="SAM" id="SignalP"/>
    </source>
</evidence>
<dbReference type="InterPro" id="IPR044060">
    <property type="entry name" value="Bacterial_rp_domain"/>
</dbReference>
<dbReference type="Pfam" id="PF00331">
    <property type="entry name" value="Glyco_hydro_10"/>
    <property type="match status" value="1"/>
</dbReference>
<dbReference type="Gene3D" id="2.60.40.1190">
    <property type="match status" value="1"/>
</dbReference>
<dbReference type="UniPathway" id="UPA00114"/>
<keyword evidence="5 14" id="KW-0732">Signal</keyword>
<gene>
    <name evidence="16" type="ORF">DFP98_12523</name>
</gene>
<dbReference type="InterPro" id="IPR031158">
    <property type="entry name" value="GH10_AS"/>
</dbReference>
<dbReference type="PANTHER" id="PTHR31490:SF90">
    <property type="entry name" value="ENDO-1,4-BETA-XYLANASE A"/>
    <property type="match status" value="1"/>
</dbReference>
<dbReference type="GO" id="GO:0045493">
    <property type="term" value="P:xylan catabolic process"/>
    <property type="evidence" value="ECO:0007669"/>
    <property type="project" value="UniProtKB-UniPathway"/>
</dbReference>
<comment type="pathway">
    <text evidence="2">Glycan degradation; xylan degradation.</text>
</comment>
<evidence type="ECO:0000256" key="5">
    <source>
        <dbReference type="ARBA" id="ARBA00022729"/>
    </source>
</evidence>
<evidence type="ECO:0000256" key="1">
    <source>
        <dbReference type="ARBA" id="ARBA00000681"/>
    </source>
</evidence>
<dbReference type="Pfam" id="PF18998">
    <property type="entry name" value="Flg_new_2"/>
    <property type="match status" value="1"/>
</dbReference>
<feature type="compositionally biased region" description="Low complexity" evidence="13">
    <location>
        <begin position="1007"/>
        <end position="1029"/>
    </location>
</feature>
<feature type="signal peptide" evidence="14">
    <location>
        <begin position="1"/>
        <end position="28"/>
    </location>
</feature>
<feature type="active site" description="Nucleophile" evidence="11">
    <location>
        <position position="637"/>
    </location>
</feature>
<dbReference type="InterPro" id="IPR001000">
    <property type="entry name" value="GH10_dom"/>
</dbReference>
<reference evidence="16 17" key="1">
    <citation type="submission" date="2018-07" db="EMBL/GenBank/DDBJ databases">
        <title>Genomic Encyclopedia of Type Strains, Phase III (KMG-III): the genomes of soil and plant-associated and newly described type strains.</title>
        <authorList>
            <person name="Whitman W."/>
        </authorList>
    </citation>
    <scope>NUCLEOTIDE SEQUENCE [LARGE SCALE GENOMIC DNA]</scope>
    <source>
        <strain evidence="16 17">CECT 7287</strain>
    </source>
</reference>
<dbReference type="InterPro" id="IPR017853">
    <property type="entry name" value="GH"/>
</dbReference>
<keyword evidence="6" id="KW-0677">Repeat</keyword>
<evidence type="ECO:0000256" key="4">
    <source>
        <dbReference type="ARBA" id="ARBA00022651"/>
    </source>
</evidence>
<evidence type="ECO:0000256" key="6">
    <source>
        <dbReference type="ARBA" id="ARBA00022737"/>
    </source>
</evidence>
<keyword evidence="10 12" id="KW-0624">Polysaccharide degradation</keyword>
<evidence type="ECO:0000256" key="9">
    <source>
        <dbReference type="ARBA" id="ARBA00023295"/>
    </source>
</evidence>
<protein>
    <recommendedName>
        <fullName evidence="12">Beta-xylanase</fullName>
        <ecNumber evidence="12">3.2.1.8</ecNumber>
    </recommendedName>
</protein>